<dbReference type="CDD" id="cd00814">
    <property type="entry name" value="MetRS_core"/>
    <property type="match status" value="1"/>
</dbReference>
<dbReference type="NCBIfam" id="TIGR00398">
    <property type="entry name" value="metG"/>
    <property type="match status" value="1"/>
</dbReference>
<dbReference type="EMBL" id="MFES01000035">
    <property type="protein sequence ID" value="OGE84774.1"/>
    <property type="molecule type" value="Genomic_DNA"/>
</dbReference>
<dbReference type="InterPro" id="IPR023457">
    <property type="entry name" value="Met-tRNA_synth_2"/>
</dbReference>
<dbReference type="CDD" id="cd07957">
    <property type="entry name" value="Anticodon_Ia_Met"/>
    <property type="match status" value="1"/>
</dbReference>
<dbReference type="InterPro" id="IPR014729">
    <property type="entry name" value="Rossmann-like_a/b/a_fold"/>
</dbReference>
<dbReference type="InterPro" id="IPR041872">
    <property type="entry name" value="Anticodon_Met"/>
</dbReference>
<evidence type="ECO:0000259" key="14">
    <source>
        <dbReference type="Pfam" id="PF01406"/>
    </source>
</evidence>
<dbReference type="PANTHER" id="PTHR43326:SF1">
    <property type="entry name" value="METHIONINE--TRNA LIGASE, MITOCHONDRIAL"/>
    <property type="match status" value="1"/>
</dbReference>
<evidence type="ECO:0000256" key="9">
    <source>
        <dbReference type="ARBA" id="ARBA00022840"/>
    </source>
</evidence>
<keyword evidence="6" id="KW-0479">Metal-binding</keyword>
<proteinExistence type="inferred from homology"/>
<protein>
    <recommendedName>
        <fullName evidence="4">Methionine--tRNA ligase</fullName>
        <ecNumber evidence="3">6.1.1.10</ecNumber>
    </recommendedName>
    <alternativeName>
        <fullName evidence="12">Methionyl-tRNA synthetase</fullName>
    </alternativeName>
</protein>
<comment type="cofactor">
    <cofactor evidence="1">
        <name>Zn(2+)</name>
        <dbReference type="ChEBI" id="CHEBI:29105"/>
    </cofactor>
</comment>
<name>A0A1F5P4M6_9BACT</name>
<dbReference type="InterPro" id="IPR015413">
    <property type="entry name" value="Methionyl/Leucyl_tRNA_Synth"/>
</dbReference>
<evidence type="ECO:0000256" key="4">
    <source>
        <dbReference type="ARBA" id="ARBA00018753"/>
    </source>
</evidence>
<evidence type="ECO:0000256" key="5">
    <source>
        <dbReference type="ARBA" id="ARBA00022598"/>
    </source>
</evidence>
<evidence type="ECO:0000256" key="11">
    <source>
        <dbReference type="ARBA" id="ARBA00023146"/>
    </source>
</evidence>
<comment type="caution">
    <text evidence="16">The sequence shown here is derived from an EMBL/GenBank/DDBJ whole genome shotgun (WGS) entry which is preliminary data.</text>
</comment>
<dbReference type="PRINTS" id="PR01041">
    <property type="entry name" value="TRNASYNTHMET"/>
</dbReference>
<dbReference type="GO" id="GO:0046872">
    <property type="term" value="F:metal ion binding"/>
    <property type="evidence" value="ECO:0007669"/>
    <property type="project" value="UniProtKB-KW"/>
</dbReference>
<dbReference type="STRING" id="1817832.A3J48_01420"/>
<gene>
    <name evidence="16" type="ORF">A3J48_01420</name>
</gene>
<keyword evidence="5 13" id="KW-0436">Ligase</keyword>
<dbReference type="AlphaFoldDB" id="A0A1F5P4M6"/>
<evidence type="ECO:0000256" key="1">
    <source>
        <dbReference type="ARBA" id="ARBA00001947"/>
    </source>
</evidence>
<dbReference type="Pfam" id="PF09334">
    <property type="entry name" value="tRNA-synt_1g"/>
    <property type="match status" value="1"/>
</dbReference>
<dbReference type="InterPro" id="IPR009080">
    <property type="entry name" value="tRNAsynth_Ia_anticodon-bd"/>
</dbReference>
<dbReference type="InterPro" id="IPR014758">
    <property type="entry name" value="Met-tRNA_synth"/>
</dbReference>
<dbReference type="PANTHER" id="PTHR43326">
    <property type="entry name" value="METHIONYL-TRNA SYNTHETASE"/>
    <property type="match status" value="1"/>
</dbReference>
<dbReference type="Gene3D" id="3.40.50.620">
    <property type="entry name" value="HUPs"/>
    <property type="match status" value="1"/>
</dbReference>
<dbReference type="SUPFAM" id="SSF47323">
    <property type="entry name" value="Anticodon-binding domain of a subclass of class I aminoacyl-tRNA synthetases"/>
    <property type="match status" value="1"/>
</dbReference>
<keyword evidence="7 13" id="KW-0547">Nucleotide-binding</keyword>
<dbReference type="Pfam" id="PF01406">
    <property type="entry name" value="tRNA-synt_1e"/>
    <property type="match status" value="1"/>
</dbReference>
<evidence type="ECO:0000256" key="8">
    <source>
        <dbReference type="ARBA" id="ARBA00022833"/>
    </source>
</evidence>
<accession>A0A1F5P4M6</accession>
<evidence type="ECO:0000256" key="3">
    <source>
        <dbReference type="ARBA" id="ARBA00012838"/>
    </source>
</evidence>
<dbReference type="Proteomes" id="UP000176786">
    <property type="component" value="Unassembled WGS sequence"/>
</dbReference>
<dbReference type="GO" id="GO:0006431">
    <property type="term" value="P:methionyl-tRNA aminoacylation"/>
    <property type="evidence" value="ECO:0007669"/>
    <property type="project" value="InterPro"/>
</dbReference>
<evidence type="ECO:0000256" key="10">
    <source>
        <dbReference type="ARBA" id="ARBA00022917"/>
    </source>
</evidence>
<evidence type="ECO:0000259" key="15">
    <source>
        <dbReference type="Pfam" id="PF09334"/>
    </source>
</evidence>
<reference evidence="16 17" key="1">
    <citation type="journal article" date="2016" name="Nat. Commun.">
        <title>Thousands of microbial genomes shed light on interconnected biogeochemical processes in an aquifer system.</title>
        <authorList>
            <person name="Anantharaman K."/>
            <person name="Brown C.T."/>
            <person name="Hug L.A."/>
            <person name="Sharon I."/>
            <person name="Castelle C.J."/>
            <person name="Probst A.J."/>
            <person name="Thomas B.C."/>
            <person name="Singh A."/>
            <person name="Wilkins M.J."/>
            <person name="Karaoz U."/>
            <person name="Brodie E.L."/>
            <person name="Williams K.H."/>
            <person name="Hubbard S.S."/>
            <person name="Banfield J.F."/>
        </authorList>
    </citation>
    <scope>NUCLEOTIDE SEQUENCE [LARGE SCALE GENOMIC DNA]</scope>
</reference>
<dbReference type="InterPro" id="IPR032678">
    <property type="entry name" value="tRNA-synt_1_cat_dom"/>
</dbReference>
<comment type="similarity">
    <text evidence="13">Belongs to the class-I aminoacyl-tRNA synthetase family.</text>
</comment>
<evidence type="ECO:0000256" key="2">
    <source>
        <dbReference type="ARBA" id="ARBA00003314"/>
    </source>
</evidence>
<dbReference type="SUPFAM" id="SSF52374">
    <property type="entry name" value="Nucleotidylyl transferase"/>
    <property type="match status" value="1"/>
</dbReference>
<comment type="function">
    <text evidence="2">Is required not only for elongation of protein synthesis but also for the initiation of all mRNA translation through initiator tRNA(fMet) aminoacylation.</text>
</comment>
<feature type="domain" description="Methionyl/Leucyl tRNA synthetase" evidence="15">
    <location>
        <begin position="144"/>
        <end position="360"/>
    </location>
</feature>
<keyword evidence="10 13" id="KW-0648">Protein biosynthesis</keyword>
<evidence type="ECO:0000313" key="16">
    <source>
        <dbReference type="EMBL" id="OGE84774.1"/>
    </source>
</evidence>
<evidence type="ECO:0000256" key="7">
    <source>
        <dbReference type="ARBA" id="ARBA00022741"/>
    </source>
</evidence>
<dbReference type="FunFam" id="2.170.220.10:FF:000003">
    <property type="entry name" value="Methionine--tRNA ligase"/>
    <property type="match status" value="1"/>
</dbReference>
<dbReference type="EC" id="6.1.1.10" evidence="3"/>
<keyword evidence="9 13" id="KW-0067">ATP-binding</keyword>
<keyword evidence="11 13" id="KW-0030">Aminoacyl-tRNA synthetase</keyword>
<evidence type="ECO:0000256" key="6">
    <source>
        <dbReference type="ARBA" id="ARBA00022723"/>
    </source>
</evidence>
<dbReference type="GO" id="GO:0004825">
    <property type="term" value="F:methionine-tRNA ligase activity"/>
    <property type="evidence" value="ECO:0007669"/>
    <property type="project" value="UniProtKB-EC"/>
</dbReference>
<organism evidence="16 17">
    <name type="scientific">Candidatus Doudnabacteria bacterium RIFCSPHIGHO2_02_FULL_46_11</name>
    <dbReference type="NCBI Taxonomy" id="1817832"/>
    <lineage>
        <taxon>Bacteria</taxon>
        <taxon>Candidatus Doudnaibacteriota</taxon>
    </lineage>
</organism>
<sequence length="479" mass="54214">MSQNKYYITAPIYYVNDKPHIGSAYTTIAADVVARLRRFSGDEVYFLTGTAEHGTKIAESAEKAGKEVRVFADENAAKFSLTWDHLGIAPDDFIRTTEDRHAQAVEKFFLKLKSSGKVYEADYEGLYCIGCESFKKETELTPEGLCPLHNKKPELVKERNWFFKLSEYQEILKDKIEADEIKIEPFVRKNEVLGFINQGLEDIAISRRTAKFALPLPWDKEQTIYVWLDELFNYCTAVGYGADEENFKKFWPADAHLVGKDIIKFHAVIWPALLLAIGEQPPKKIVAHGFFTVGGQKMSKTLGNVIDPNDWVDKYGADAVRYFVLREVPFGQDGDVSEDKLKVRYNSDLANGLGNLFSRLTNMIEKYLGGEIAEIEKSAKRAEIEDALTLTDNFKFNIALEKIWEVIAWANQTIDKEKPWELAGKDDAKLKSLLNDLAAVLQDIAFGLAPYMPETAEKIRAGLSAEKITKAEPLFPHIE</sequence>
<evidence type="ECO:0000313" key="17">
    <source>
        <dbReference type="Proteomes" id="UP000176786"/>
    </source>
</evidence>
<dbReference type="InterPro" id="IPR033911">
    <property type="entry name" value="MetRS_core"/>
</dbReference>
<keyword evidence="8" id="KW-0862">Zinc</keyword>
<evidence type="ECO:0000256" key="13">
    <source>
        <dbReference type="RuleBase" id="RU363039"/>
    </source>
</evidence>
<feature type="domain" description="tRNA synthetases class I catalytic" evidence="14">
    <location>
        <begin position="15"/>
        <end position="136"/>
    </location>
</feature>
<dbReference type="GO" id="GO:0005524">
    <property type="term" value="F:ATP binding"/>
    <property type="evidence" value="ECO:0007669"/>
    <property type="project" value="UniProtKB-KW"/>
</dbReference>
<evidence type="ECO:0000256" key="12">
    <source>
        <dbReference type="ARBA" id="ARBA00030904"/>
    </source>
</evidence>
<dbReference type="Gene3D" id="1.10.730.10">
    <property type="entry name" value="Isoleucyl-tRNA Synthetase, Domain 1"/>
    <property type="match status" value="1"/>
</dbReference>
<dbReference type="Gene3D" id="2.170.220.10">
    <property type="match status" value="1"/>
</dbReference>